<dbReference type="SUPFAM" id="SSF53448">
    <property type="entry name" value="Nucleotide-diphospho-sugar transferases"/>
    <property type="match status" value="1"/>
</dbReference>
<keyword evidence="2" id="KW-0808">Transferase</keyword>
<dbReference type="Pfam" id="PF00535">
    <property type="entry name" value="Glycos_transf_2"/>
    <property type="match status" value="1"/>
</dbReference>
<proteinExistence type="predicted"/>
<gene>
    <name evidence="2" type="ORF">KME15_23535</name>
</gene>
<dbReference type="Gene3D" id="3.90.550.10">
    <property type="entry name" value="Spore Coat Polysaccharide Biosynthesis Protein SpsA, Chain A"/>
    <property type="match status" value="1"/>
</dbReference>
<reference evidence="2" key="1">
    <citation type="submission" date="2021-05" db="EMBL/GenBank/DDBJ databases">
        <authorList>
            <person name="Pietrasiak N."/>
            <person name="Ward R."/>
            <person name="Stajich J.E."/>
            <person name="Kurbessoian T."/>
        </authorList>
    </citation>
    <scope>NUCLEOTIDE SEQUENCE</scope>
    <source>
        <strain evidence="2">UHER 2000/2452</strain>
    </source>
</reference>
<keyword evidence="2" id="KW-0328">Glycosyltransferase</keyword>
<dbReference type="InterPro" id="IPR029044">
    <property type="entry name" value="Nucleotide-diphossugar_trans"/>
</dbReference>
<dbReference type="PANTHER" id="PTHR43685">
    <property type="entry name" value="GLYCOSYLTRANSFERASE"/>
    <property type="match status" value="1"/>
</dbReference>
<dbReference type="InterPro" id="IPR001173">
    <property type="entry name" value="Glyco_trans_2-like"/>
</dbReference>
<dbReference type="EMBL" id="JAHHHD010000042">
    <property type="protein sequence ID" value="MBW4661653.1"/>
    <property type="molecule type" value="Genomic_DNA"/>
</dbReference>
<evidence type="ECO:0000313" key="2">
    <source>
        <dbReference type="EMBL" id="MBW4661653.1"/>
    </source>
</evidence>
<dbReference type="EC" id="2.4.-.-" evidence="2"/>
<dbReference type="Proteomes" id="UP000757435">
    <property type="component" value="Unassembled WGS sequence"/>
</dbReference>
<sequence length="341" mass="37847">MSHASEPCSLPSLSPSVPIVSVIIPIYNGAADLPDLLDCLQHQTYSSDRVEYLLVDNGSSDRTAAMIQAAQNSSPPQFTLCYLSETAIQSSYAARNTGIRAAKGSILAFTDADCRPQPQWLSRLVEPFADPQVGLVAGEITALPGNSLLERYADRHETLSQKHTLAHSFCPYGQTANLALRRQILEQVGLFRPYLTTGGDADLCWRILRQTPWRMQLAANATVQHRHRATIAELRSQWQRYGRSNRYLHQLHGVSLSPETTWRDYLYRISRWLLKEIPQAIAGGNSQGLDAIADTPLDLLCHQARDQGQRYAFLPKDAAEIAWLTSHPTEICSQAASAVNL</sequence>
<dbReference type="AlphaFoldDB" id="A0A951QI51"/>
<organism evidence="2 3">
    <name type="scientific">Drouetiella hepatica Uher 2000/2452</name>
    <dbReference type="NCBI Taxonomy" id="904376"/>
    <lineage>
        <taxon>Bacteria</taxon>
        <taxon>Bacillati</taxon>
        <taxon>Cyanobacteriota</taxon>
        <taxon>Cyanophyceae</taxon>
        <taxon>Oculatellales</taxon>
        <taxon>Oculatellaceae</taxon>
        <taxon>Drouetiella</taxon>
    </lineage>
</organism>
<dbReference type="GO" id="GO:0016757">
    <property type="term" value="F:glycosyltransferase activity"/>
    <property type="evidence" value="ECO:0007669"/>
    <property type="project" value="UniProtKB-KW"/>
</dbReference>
<protein>
    <submittedName>
        <fullName evidence="2">Glycosyltransferase</fullName>
        <ecNumber evidence="2">2.4.-.-</ecNumber>
    </submittedName>
</protein>
<dbReference type="PANTHER" id="PTHR43685:SF2">
    <property type="entry name" value="GLYCOSYLTRANSFERASE 2-LIKE DOMAIN-CONTAINING PROTEIN"/>
    <property type="match status" value="1"/>
</dbReference>
<evidence type="ECO:0000313" key="3">
    <source>
        <dbReference type="Proteomes" id="UP000757435"/>
    </source>
</evidence>
<feature type="domain" description="Glycosyltransferase 2-like" evidence="1">
    <location>
        <begin position="21"/>
        <end position="158"/>
    </location>
</feature>
<dbReference type="InterPro" id="IPR050834">
    <property type="entry name" value="Glycosyltransf_2"/>
</dbReference>
<accession>A0A951QI51</accession>
<name>A0A951QI51_9CYAN</name>
<reference evidence="2" key="2">
    <citation type="journal article" date="2022" name="Microbiol. Resour. Announc.">
        <title>Metagenome Sequencing to Explore Phylogenomics of Terrestrial Cyanobacteria.</title>
        <authorList>
            <person name="Ward R.D."/>
            <person name="Stajich J.E."/>
            <person name="Johansen J.R."/>
            <person name="Huntemann M."/>
            <person name="Clum A."/>
            <person name="Foster B."/>
            <person name="Foster B."/>
            <person name="Roux S."/>
            <person name="Palaniappan K."/>
            <person name="Varghese N."/>
            <person name="Mukherjee S."/>
            <person name="Reddy T.B.K."/>
            <person name="Daum C."/>
            <person name="Copeland A."/>
            <person name="Chen I.A."/>
            <person name="Ivanova N.N."/>
            <person name="Kyrpides N.C."/>
            <person name="Shapiro N."/>
            <person name="Eloe-Fadrosh E.A."/>
            <person name="Pietrasiak N."/>
        </authorList>
    </citation>
    <scope>NUCLEOTIDE SEQUENCE</scope>
    <source>
        <strain evidence="2">UHER 2000/2452</strain>
    </source>
</reference>
<comment type="caution">
    <text evidence="2">The sequence shown here is derived from an EMBL/GenBank/DDBJ whole genome shotgun (WGS) entry which is preliminary data.</text>
</comment>
<evidence type="ECO:0000259" key="1">
    <source>
        <dbReference type="Pfam" id="PF00535"/>
    </source>
</evidence>